<sequence length="82" mass="9540">MILILFLKNIAFLSSFNLFKREIDIIPAVYVAPPYIHLPSTDTYSPRFSNAFIGCPRNLNYLCLRVDYRQSIFTDTETLPYS</sequence>
<proteinExistence type="predicted"/>
<evidence type="ECO:0000313" key="1">
    <source>
        <dbReference type="EMBL" id="EJX09553.1"/>
    </source>
</evidence>
<protein>
    <submittedName>
        <fullName evidence="1">Uncharacterized protein</fullName>
    </submittedName>
</protein>
<accession>J9H1F8</accession>
<reference evidence="1" key="1">
    <citation type="journal article" date="2012" name="PLoS ONE">
        <title>Gene sets for utilization of primary and secondary nutrition supplies in the distal gut of endangered iberian lynx.</title>
        <authorList>
            <person name="Alcaide M."/>
            <person name="Messina E."/>
            <person name="Richter M."/>
            <person name="Bargiela R."/>
            <person name="Peplies J."/>
            <person name="Huws S.A."/>
            <person name="Newbold C.J."/>
            <person name="Golyshin P.N."/>
            <person name="Simon M.A."/>
            <person name="Lopez G."/>
            <person name="Yakimov M.M."/>
            <person name="Ferrer M."/>
        </authorList>
    </citation>
    <scope>NUCLEOTIDE SEQUENCE</scope>
</reference>
<organism evidence="1">
    <name type="scientific">gut metagenome</name>
    <dbReference type="NCBI Taxonomy" id="749906"/>
    <lineage>
        <taxon>unclassified sequences</taxon>
        <taxon>metagenomes</taxon>
        <taxon>organismal metagenomes</taxon>
    </lineage>
</organism>
<name>J9H1F8_9ZZZZ</name>
<gene>
    <name evidence="1" type="ORF">EVA_02335</name>
</gene>
<dbReference type="EMBL" id="AMCI01000365">
    <property type="protein sequence ID" value="EJX09553.1"/>
    <property type="molecule type" value="Genomic_DNA"/>
</dbReference>
<dbReference type="AlphaFoldDB" id="J9H1F8"/>
<comment type="caution">
    <text evidence="1">The sequence shown here is derived from an EMBL/GenBank/DDBJ whole genome shotgun (WGS) entry which is preliminary data.</text>
</comment>